<organism evidence="1 2">
    <name type="scientific">Ramlibacter lithotrophicus</name>
    <dbReference type="NCBI Taxonomy" id="2606681"/>
    <lineage>
        <taxon>Bacteria</taxon>
        <taxon>Pseudomonadati</taxon>
        <taxon>Pseudomonadota</taxon>
        <taxon>Betaproteobacteria</taxon>
        <taxon>Burkholderiales</taxon>
        <taxon>Comamonadaceae</taxon>
        <taxon>Ramlibacter</taxon>
    </lineage>
</organism>
<comment type="caution">
    <text evidence="1">The sequence shown here is derived from an EMBL/GenBank/DDBJ whole genome shotgun (WGS) entry which is preliminary data.</text>
</comment>
<dbReference type="EMBL" id="VTOX01000002">
    <property type="protein sequence ID" value="NKE65669.1"/>
    <property type="molecule type" value="Genomic_DNA"/>
</dbReference>
<proteinExistence type="predicted"/>
<dbReference type="Proteomes" id="UP000521868">
    <property type="component" value="Unassembled WGS sequence"/>
</dbReference>
<name>A0A7X6DEF0_9BURK</name>
<gene>
    <name evidence="1" type="ORF">RAMLITH_07525</name>
</gene>
<sequence length="74" mass="8042">MDEEELNSSIRKFLKMVGVSSQREIEHAVARAVQQAAISGTETFPARMTLEIDGLRLKAEFDGEIRLGAPGAAP</sequence>
<dbReference type="RefSeq" id="WP_168106769.1">
    <property type="nucleotide sequence ID" value="NZ_VTOX01000002.1"/>
</dbReference>
<accession>A0A7X6DEF0</accession>
<dbReference type="Pfam" id="PF20104">
    <property type="entry name" value="DUF6494"/>
    <property type="match status" value="1"/>
</dbReference>
<protein>
    <submittedName>
        <fullName evidence="1">Uncharacterized protein</fullName>
    </submittedName>
</protein>
<dbReference type="AlphaFoldDB" id="A0A7X6DEF0"/>
<reference evidence="1 2" key="1">
    <citation type="journal article" date="2020" name="Nature">
        <title>Bacterial chemolithoautotrophy via manganese oxidation.</title>
        <authorList>
            <person name="Yu H."/>
            <person name="Leadbetter J.R."/>
        </authorList>
    </citation>
    <scope>NUCLEOTIDE SEQUENCE [LARGE SCALE GENOMIC DNA]</scope>
    <source>
        <strain evidence="1 2">RBP-1</strain>
    </source>
</reference>
<dbReference type="InterPro" id="IPR045471">
    <property type="entry name" value="DUF6494"/>
</dbReference>
<evidence type="ECO:0000313" key="2">
    <source>
        <dbReference type="Proteomes" id="UP000521868"/>
    </source>
</evidence>
<keyword evidence="2" id="KW-1185">Reference proteome</keyword>
<evidence type="ECO:0000313" key="1">
    <source>
        <dbReference type="EMBL" id="NKE65669.1"/>
    </source>
</evidence>